<sequence length="51" mass="5902">MGLSRNIFYRYKAAVETCGLENLFDKSRRQPNLKNRVDELTEQSVLNQALA</sequence>
<evidence type="ECO:0000313" key="2">
    <source>
        <dbReference type="Proteomes" id="UP000494216"/>
    </source>
</evidence>
<dbReference type="AlphaFoldDB" id="A0A8S0YAR1"/>
<comment type="caution">
    <text evidence="1">The sequence shown here is derived from an EMBL/GenBank/DDBJ whole genome shotgun (WGS) entry which is preliminary data.</text>
</comment>
<gene>
    <name evidence="1" type="ORF">METHB2_70004</name>
</gene>
<dbReference type="Pfam" id="PF13551">
    <property type="entry name" value="HTH_29"/>
    <property type="match status" value="1"/>
</dbReference>
<accession>A0A8S0YAR1</accession>
<organism evidence="1 2">
    <name type="scientific">Candidatus Methylobacter favarea</name>
    <dbReference type="NCBI Taxonomy" id="2707345"/>
    <lineage>
        <taxon>Bacteria</taxon>
        <taxon>Pseudomonadati</taxon>
        <taxon>Pseudomonadota</taxon>
        <taxon>Gammaproteobacteria</taxon>
        <taxon>Methylococcales</taxon>
        <taxon>Methylococcaceae</taxon>
        <taxon>Methylobacter</taxon>
    </lineage>
</organism>
<keyword evidence="2" id="KW-1185">Reference proteome</keyword>
<name>A0A8S0YAR1_9GAMM</name>
<evidence type="ECO:0000313" key="1">
    <source>
        <dbReference type="EMBL" id="CAA9892397.1"/>
    </source>
</evidence>
<proteinExistence type="predicted"/>
<dbReference type="EMBL" id="CADCXN010000102">
    <property type="protein sequence ID" value="CAA9892397.1"/>
    <property type="molecule type" value="Genomic_DNA"/>
</dbReference>
<reference evidence="1 2" key="1">
    <citation type="submission" date="2020-02" db="EMBL/GenBank/DDBJ databases">
        <authorList>
            <person name="Hogendoorn C."/>
        </authorList>
    </citation>
    <scope>NUCLEOTIDE SEQUENCE [LARGE SCALE GENOMIC DNA]</scope>
    <source>
        <strain evidence="1">METHB21</strain>
    </source>
</reference>
<dbReference type="Proteomes" id="UP000494216">
    <property type="component" value="Unassembled WGS sequence"/>
</dbReference>
<protein>
    <submittedName>
        <fullName evidence="1">Uncharacterized protein</fullName>
    </submittedName>
</protein>